<dbReference type="GO" id="GO:0005524">
    <property type="term" value="F:ATP binding"/>
    <property type="evidence" value="ECO:0007669"/>
    <property type="project" value="UniProtKB-KW"/>
</dbReference>
<feature type="region of interest" description="Disordered" evidence="12">
    <location>
        <begin position="557"/>
        <end position="611"/>
    </location>
</feature>
<feature type="region of interest" description="Disordered" evidence="12">
    <location>
        <begin position="395"/>
        <end position="424"/>
    </location>
</feature>
<dbReference type="Proteomes" id="UP000728185">
    <property type="component" value="Unassembled WGS sequence"/>
</dbReference>
<sequence>MPSFGTIEGFRLSSVNRNLLDEFDACDTKPFPHNELMRVFLRIKPLKVNSDNADVEDYSDIASLNTVEVEKILKEKAALLRLAGTLKSVKYSEGTQVLSSARVPPAEFTPMVPVTSVEKPQYASGLRFTFWISFAEIYNELIFDLLDPSQCISASNLLQISNVTRAGATGIQKNVFSTTTQLPGSFDSSSRLRKKQLDLRTDKNGNIFIKGLRWYPVSSPEEAFRLISVGKQCQKVAATRLNQASSRSHSLLTIKAVRVVDKENPRFARISSLTFCDLAGSERTEKAATSGQVLRMREAANINTSLLTLGRCIDCLRYNQSHPDNPKLVPYRDSKLTRLFQGFFTGRGKACMIVNASPSPDLFDETLHALRFSALAKQIVIQTNAVVDATIEGPPKKPLGARKHTVSRHEKPIDSQPIIQTPPTIVPNKKAHRAAIDWTSVAEVEDSVTIINGDLTPDVGSSTTQLPVDPAMSPHTPTSEKSVLILDDFSNDRFPVLRNLKLPNVVSLKFYPISSILTGTSFPIVAHKESWNAQEKLMMEKSNRRLQYYAELANKRSGREKRRRLDDSDVSSEDDLSMNESVSFHENVAAPGDSDFPSSTAAPGVTAADRPTDSCRTVLIHGSSKDLKDAQDRIHELEGELADQRDVIENLSKERDQLRMKMTRLEFTQTQLHKQIESIQSKEKNKPLGCSITVQTDAIKITDGHDVVRSPECVNSTGTGSVLEDSVVSIHLPRLKNVPNLKLGGQKFFDSYVSPEQQLRLDQTTGSISVCPQTVIKVPPVKTDAIMDDSTVERLREENQQLLARLAQMRLCVQRAMDQKQEAETELTRLQSQSVCAGAGNQSRISEGLQSFLENESRIQQMETMEQLREQIYELEEQFATKHDALLAQVDELGRLHQELLDARKQHDIELRAIETKLTHEHEVALVRMREETDLTLELQRQRLMALESHLPVQDEAIQFGPEPVVAVSCAIQTIPSVPQDCNVAVQAAAAVFVLMVSFQHL</sequence>
<feature type="domain" description="Kinesin motor" evidence="13">
    <location>
        <begin position="1"/>
        <end position="379"/>
    </location>
</feature>
<evidence type="ECO:0000256" key="4">
    <source>
        <dbReference type="ARBA" id="ARBA00022701"/>
    </source>
</evidence>
<evidence type="ECO:0000256" key="9">
    <source>
        <dbReference type="ARBA" id="ARBA00023212"/>
    </source>
</evidence>
<keyword evidence="6" id="KW-0067">ATP-binding</keyword>
<keyword evidence="8" id="KW-0505">Motor protein</keyword>
<name>A0A8E0VL73_9TREM</name>
<comment type="caution">
    <text evidence="10">Lacks conserved residue(s) required for the propagation of feature annotation.</text>
</comment>
<comment type="similarity">
    <text evidence="10">Belongs to the TRAFAC class myosin-kinesin ATPase superfamily. Kinesin family.</text>
</comment>
<dbReference type="GO" id="GO:0072686">
    <property type="term" value="C:mitotic spindle"/>
    <property type="evidence" value="ECO:0007669"/>
    <property type="project" value="TreeGrafter"/>
</dbReference>
<evidence type="ECO:0000256" key="12">
    <source>
        <dbReference type="SAM" id="MobiDB-lite"/>
    </source>
</evidence>
<dbReference type="GO" id="GO:0005634">
    <property type="term" value="C:nucleus"/>
    <property type="evidence" value="ECO:0007669"/>
    <property type="project" value="TreeGrafter"/>
</dbReference>
<keyword evidence="15" id="KW-1185">Reference proteome</keyword>
<dbReference type="GO" id="GO:0007018">
    <property type="term" value="P:microtubule-based movement"/>
    <property type="evidence" value="ECO:0007669"/>
    <property type="project" value="InterPro"/>
</dbReference>
<dbReference type="GO" id="GO:0008574">
    <property type="term" value="F:plus-end-directed microtubule motor activity"/>
    <property type="evidence" value="ECO:0007669"/>
    <property type="project" value="TreeGrafter"/>
</dbReference>
<keyword evidence="3" id="KW-0597">Phosphoprotein</keyword>
<dbReference type="GO" id="GO:0051231">
    <property type="term" value="P:spindle elongation"/>
    <property type="evidence" value="ECO:0007669"/>
    <property type="project" value="TreeGrafter"/>
</dbReference>
<evidence type="ECO:0000256" key="7">
    <source>
        <dbReference type="ARBA" id="ARBA00023054"/>
    </source>
</evidence>
<dbReference type="GO" id="GO:0090307">
    <property type="term" value="P:mitotic spindle assembly"/>
    <property type="evidence" value="ECO:0007669"/>
    <property type="project" value="TreeGrafter"/>
</dbReference>
<dbReference type="InterPro" id="IPR036961">
    <property type="entry name" value="Kinesin_motor_dom_sf"/>
</dbReference>
<keyword evidence="2" id="KW-0963">Cytoplasm</keyword>
<protein>
    <submittedName>
        <fullName evidence="14">Kinesin protein</fullName>
    </submittedName>
</protein>
<evidence type="ECO:0000256" key="1">
    <source>
        <dbReference type="ARBA" id="ARBA00004186"/>
    </source>
</evidence>
<dbReference type="OrthoDB" id="2403182at2759"/>
<dbReference type="GO" id="GO:0005876">
    <property type="term" value="C:spindle microtubule"/>
    <property type="evidence" value="ECO:0007669"/>
    <property type="project" value="TreeGrafter"/>
</dbReference>
<evidence type="ECO:0000313" key="15">
    <source>
        <dbReference type="Proteomes" id="UP000728185"/>
    </source>
</evidence>
<dbReference type="PRINTS" id="PR00380">
    <property type="entry name" value="KINESINHEAVY"/>
</dbReference>
<dbReference type="Gene3D" id="3.40.850.10">
    <property type="entry name" value="Kinesin motor domain"/>
    <property type="match status" value="1"/>
</dbReference>
<dbReference type="InterPro" id="IPR027417">
    <property type="entry name" value="P-loop_NTPase"/>
</dbReference>
<feature type="coiled-coil region" evidence="11">
    <location>
        <begin position="858"/>
        <end position="885"/>
    </location>
</feature>
<evidence type="ECO:0000256" key="2">
    <source>
        <dbReference type="ARBA" id="ARBA00022490"/>
    </source>
</evidence>
<evidence type="ECO:0000313" key="14">
    <source>
        <dbReference type="EMBL" id="KAA0195617.1"/>
    </source>
</evidence>
<dbReference type="PANTHER" id="PTHR47970:SF29">
    <property type="entry name" value="KINESIN FAMILY MEMBER 20B"/>
    <property type="match status" value="1"/>
</dbReference>
<comment type="subcellular location">
    <subcellularLocation>
        <location evidence="1">Cytoplasm</location>
        <location evidence="1">Cytoskeleton</location>
        <location evidence="1">Spindle</location>
    </subcellularLocation>
</comment>
<evidence type="ECO:0000259" key="13">
    <source>
        <dbReference type="PROSITE" id="PS50067"/>
    </source>
</evidence>
<reference evidence="14" key="1">
    <citation type="submission" date="2019-05" db="EMBL/GenBank/DDBJ databases">
        <title>Annotation for the trematode Fasciolopsis buski.</title>
        <authorList>
            <person name="Choi Y.-J."/>
        </authorList>
    </citation>
    <scope>NUCLEOTIDE SEQUENCE</scope>
    <source>
        <strain evidence="14">HT</strain>
        <tissue evidence="14">Whole worm</tissue>
    </source>
</reference>
<dbReference type="EMBL" id="LUCM01003568">
    <property type="protein sequence ID" value="KAA0195617.1"/>
    <property type="molecule type" value="Genomic_DNA"/>
</dbReference>
<keyword evidence="5" id="KW-0547">Nucleotide-binding</keyword>
<dbReference type="PROSITE" id="PS50067">
    <property type="entry name" value="KINESIN_MOTOR_2"/>
    <property type="match status" value="1"/>
</dbReference>
<dbReference type="InterPro" id="IPR019821">
    <property type="entry name" value="Kinesin_motor_CS"/>
</dbReference>
<evidence type="ECO:0000256" key="3">
    <source>
        <dbReference type="ARBA" id="ARBA00022553"/>
    </source>
</evidence>
<dbReference type="PANTHER" id="PTHR47970">
    <property type="entry name" value="KINESIN-LIKE PROTEIN KIF11"/>
    <property type="match status" value="1"/>
</dbReference>
<evidence type="ECO:0000256" key="11">
    <source>
        <dbReference type="SAM" id="Coils"/>
    </source>
</evidence>
<evidence type="ECO:0000256" key="8">
    <source>
        <dbReference type="ARBA" id="ARBA00023175"/>
    </source>
</evidence>
<evidence type="ECO:0000256" key="5">
    <source>
        <dbReference type="ARBA" id="ARBA00022741"/>
    </source>
</evidence>
<feature type="coiled-coil region" evidence="11">
    <location>
        <begin position="620"/>
        <end position="668"/>
    </location>
</feature>
<feature type="coiled-coil region" evidence="11">
    <location>
        <begin position="792"/>
        <end position="833"/>
    </location>
</feature>
<dbReference type="SUPFAM" id="SSF52540">
    <property type="entry name" value="P-loop containing nucleoside triphosphate hydrolases"/>
    <property type="match status" value="1"/>
</dbReference>
<dbReference type="SMART" id="SM00129">
    <property type="entry name" value="KISc"/>
    <property type="match status" value="1"/>
</dbReference>
<dbReference type="GO" id="GO:0008017">
    <property type="term" value="F:microtubule binding"/>
    <property type="evidence" value="ECO:0007669"/>
    <property type="project" value="InterPro"/>
</dbReference>
<organism evidence="14 15">
    <name type="scientific">Fasciolopsis buskii</name>
    <dbReference type="NCBI Taxonomy" id="27845"/>
    <lineage>
        <taxon>Eukaryota</taxon>
        <taxon>Metazoa</taxon>
        <taxon>Spiralia</taxon>
        <taxon>Lophotrochozoa</taxon>
        <taxon>Platyhelminthes</taxon>
        <taxon>Trematoda</taxon>
        <taxon>Digenea</taxon>
        <taxon>Plagiorchiida</taxon>
        <taxon>Echinostomata</taxon>
        <taxon>Echinostomatoidea</taxon>
        <taxon>Fasciolidae</taxon>
        <taxon>Fasciolopsis</taxon>
    </lineage>
</organism>
<dbReference type="PROSITE" id="PS00411">
    <property type="entry name" value="KINESIN_MOTOR_1"/>
    <property type="match status" value="1"/>
</dbReference>
<evidence type="ECO:0000256" key="10">
    <source>
        <dbReference type="PROSITE-ProRule" id="PRU00283"/>
    </source>
</evidence>
<evidence type="ECO:0000256" key="6">
    <source>
        <dbReference type="ARBA" id="ARBA00022840"/>
    </source>
</evidence>
<keyword evidence="4" id="KW-0493">Microtubule</keyword>
<dbReference type="Pfam" id="PF00225">
    <property type="entry name" value="Kinesin"/>
    <property type="match status" value="1"/>
</dbReference>
<dbReference type="AlphaFoldDB" id="A0A8E0VL73"/>
<keyword evidence="9" id="KW-0206">Cytoskeleton</keyword>
<keyword evidence="7 11" id="KW-0175">Coiled coil</keyword>
<comment type="caution">
    <text evidence="14">The sequence shown here is derived from an EMBL/GenBank/DDBJ whole genome shotgun (WGS) entry which is preliminary data.</text>
</comment>
<dbReference type="InterPro" id="IPR047149">
    <property type="entry name" value="KIF11-like"/>
</dbReference>
<proteinExistence type="inferred from homology"/>
<gene>
    <name evidence="14" type="ORF">FBUS_05053</name>
</gene>
<feature type="compositionally biased region" description="Acidic residues" evidence="12">
    <location>
        <begin position="568"/>
        <end position="577"/>
    </location>
</feature>
<dbReference type="InterPro" id="IPR001752">
    <property type="entry name" value="Kinesin_motor_dom"/>
</dbReference>
<accession>A0A8E0VL73</accession>